<evidence type="ECO:0000313" key="2">
    <source>
        <dbReference type="EMBL" id="BDM73168.1"/>
    </source>
</evidence>
<feature type="region of interest" description="Disordered" evidence="1">
    <location>
        <begin position="23"/>
        <end position="53"/>
    </location>
</feature>
<sequence>MREKQPSVEEGLLVAVEVLTRVHDRHDSNASDPGQGSSGDGPWPGGDGLNHAA</sequence>
<proteinExistence type="predicted"/>
<organism evidence="2 3">
    <name type="scientific">Streptomyces nigrescens</name>
    <dbReference type="NCBI Taxonomy" id="1920"/>
    <lineage>
        <taxon>Bacteria</taxon>
        <taxon>Bacillati</taxon>
        <taxon>Actinomycetota</taxon>
        <taxon>Actinomycetes</taxon>
        <taxon>Kitasatosporales</taxon>
        <taxon>Streptomycetaceae</taxon>
        <taxon>Streptomyces</taxon>
    </lineage>
</organism>
<name>A0ABM8A3T4_STRNI</name>
<evidence type="ECO:0000256" key="1">
    <source>
        <dbReference type="SAM" id="MobiDB-lite"/>
    </source>
</evidence>
<dbReference type="EMBL" id="AP026073">
    <property type="protein sequence ID" value="BDM73168.1"/>
    <property type="molecule type" value="Genomic_DNA"/>
</dbReference>
<protein>
    <submittedName>
        <fullName evidence="2">Uncharacterized protein</fullName>
    </submittedName>
</protein>
<accession>A0ABM8A3T4</accession>
<feature type="compositionally biased region" description="Gly residues" evidence="1">
    <location>
        <begin position="36"/>
        <end position="53"/>
    </location>
</feature>
<keyword evidence="3" id="KW-1185">Reference proteome</keyword>
<dbReference type="Proteomes" id="UP001059597">
    <property type="component" value="Chromosome"/>
</dbReference>
<evidence type="ECO:0000313" key="3">
    <source>
        <dbReference type="Proteomes" id="UP001059597"/>
    </source>
</evidence>
<gene>
    <name evidence="2" type="ORF">HEK616_66550</name>
</gene>
<dbReference type="RefSeq" id="WP_261956453.1">
    <property type="nucleotide sequence ID" value="NZ_AP026073.1"/>
</dbReference>
<reference evidence="2" key="1">
    <citation type="submission" date="2022-06" db="EMBL/GenBank/DDBJ databases">
        <title>Complete genome sequence of Streptomyces nigrescens HEK616.</title>
        <authorList>
            <person name="Asamizu S."/>
            <person name="Onaka H."/>
        </authorList>
    </citation>
    <scope>NUCLEOTIDE SEQUENCE</scope>
    <source>
        <strain evidence="2">HEK616</strain>
    </source>
</reference>